<dbReference type="PROSITE" id="PS50207">
    <property type="entry name" value="CASPASE_P10"/>
    <property type="match status" value="1"/>
</dbReference>
<dbReference type="InterPro" id="IPR056260">
    <property type="entry name" value="Dredd_2nd"/>
</dbReference>
<dbReference type="SMART" id="SM00115">
    <property type="entry name" value="CASc"/>
    <property type="match status" value="1"/>
</dbReference>
<dbReference type="SUPFAM" id="SSF52129">
    <property type="entry name" value="Caspase-like"/>
    <property type="match status" value="1"/>
</dbReference>
<comment type="similarity">
    <text evidence="1 2">Belongs to the peptidase C14A family.</text>
</comment>
<dbReference type="InParanoid" id="B4N271"/>
<dbReference type="InterPro" id="IPR011600">
    <property type="entry name" value="Pept_C14_caspase"/>
</dbReference>
<dbReference type="Gene3D" id="3.40.50.1460">
    <property type="match status" value="1"/>
</dbReference>
<evidence type="ECO:0000313" key="7">
    <source>
        <dbReference type="Proteomes" id="UP000007798"/>
    </source>
</evidence>
<evidence type="ECO:0000313" key="6">
    <source>
        <dbReference type="EMBL" id="EDW78460.1"/>
    </source>
</evidence>
<feature type="region of interest" description="Disordered" evidence="3">
    <location>
        <begin position="229"/>
        <end position="274"/>
    </location>
</feature>
<dbReference type="PRINTS" id="PR00376">
    <property type="entry name" value="IL1BCENZYME"/>
</dbReference>
<dbReference type="KEGG" id="dwi:6644580"/>
<dbReference type="InterPro" id="IPR056259">
    <property type="entry name" value="Dredd_N"/>
</dbReference>
<dbReference type="InterPro" id="IPR002138">
    <property type="entry name" value="Pept_C14_p10"/>
</dbReference>
<dbReference type="PANTHER" id="PTHR22576">
    <property type="entry name" value="MUCOSA ASSOCIATED LYMPHOID TISSUE LYMPHOMA TRANSLOCATION PROTEIN 1/PARACASPASE"/>
    <property type="match status" value="1"/>
</dbReference>
<dbReference type="GO" id="GO:0006508">
    <property type="term" value="P:proteolysis"/>
    <property type="evidence" value="ECO:0007669"/>
    <property type="project" value="InterPro"/>
</dbReference>
<dbReference type="Pfam" id="PF00656">
    <property type="entry name" value="Peptidase_C14"/>
    <property type="match status" value="1"/>
</dbReference>
<dbReference type="FunCoup" id="B4N271">
    <property type="interactions" value="323"/>
</dbReference>
<proteinExistence type="inferred from homology"/>
<dbReference type="PhylomeDB" id="B4N271"/>
<dbReference type="EMBL" id="CH963925">
    <property type="protein sequence ID" value="EDW78460.1"/>
    <property type="molecule type" value="Genomic_DNA"/>
</dbReference>
<dbReference type="OMA" id="HGFEGAV"/>
<dbReference type="eggNOG" id="KOG3573">
    <property type="taxonomic scope" value="Eukaryota"/>
</dbReference>
<evidence type="ECO:0000256" key="3">
    <source>
        <dbReference type="SAM" id="MobiDB-lite"/>
    </source>
</evidence>
<gene>
    <name evidence="6" type="primary">Dwil\GK16170</name>
    <name evidence="6" type="ORF">Dwil_GK16170</name>
</gene>
<dbReference type="SMR" id="B4N271"/>
<evidence type="ECO:0000259" key="4">
    <source>
        <dbReference type="PROSITE" id="PS50207"/>
    </source>
</evidence>
<organism evidence="6 7">
    <name type="scientific">Drosophila willistoni</name>
    <name type="common">Fruit fly</name>
    <dbReference type="NCBI Taxonomy" id="7260"/>
    <lineage>
        <taxon>Eukaryota</taxon>
        <taxon>Metazoa</taxon>
        <taxon>Ecdysozoa</taxon>
        <taxon>Arthropoda</taxon>
        <taxon>Hexapoda</taxon>
        <taxon>Insecta</taxon>
        <taxon>Pterygota</taxon>
        <taxon>Neoptera</taxon>
        <taxon>Endopterygota</taxon>
        <taxon>Diptera</taxon>
        <taxon>Brachycera</taxon>
        <taxon>Muscomorpha</taxon>
        <taxon>Ephydroidea</taxon>
        <taxon>Drosophilidae</taxon>
        <taxon>Drosophila</taxon>
        <taxon>Sophophora</taxon>
    </lineage>
</organism>
<dbReference type="AlphaFoldDB" id="B4N271"/>
<dbReference type="MEROPS" id="C14.040"/>
<dbReference type="EC" id="3.4.22.-" evidence="6"/>
<dbReference type="InterPro" id="IPR029030">
    <property type="entry name" value="Caspase-like_dom_sf"/>
</dbReference>
<keyword evidence="6" id="KW-0378">Hydrolase</keyword>
<feature type="compositionally biased region" description="Basic and acidic residues" evidence="3">
    <location>
        <begin position="248"/>
        <end position="263"/>
    </location>
</feature>
<reference evidence="6 7" key="1">
    <citation type="journal article" date="2007" name="Nature">
        <title>Evolution of genes and genomes on the Drosophila phylogeny.</title>
        <authorList>
            <consortium name="Drosophila 12 Genomes Consortium"/>
            <person name="Clark A.G."/>
            <person name="Eisen M.B."/>
            <person name="Smith D.R."/>
            <person name="Bergman C.M."/>
            <person name="Oliver B."/>
            <person name="Markow T.A."/>
            <person name="Kaufman T.C."/>
            <person name="Kellis M."/>
            <person name="Gelbart W."/>
            <person name="Iyer V.N."/>
            <person name="Pollard D.A."/>
            <person name="Sackton T.B."/>
            <person name="Larracuente A.M."/>
            <person name="Singh N.D."/>
            <person name="Abad J.P."/>
            <person name="Abt D.N."/>
            <person name="Adryan B."/>
            <person name="Aguade M."/>
            <person name="Akashi H."/>
            <person name="Anderson W.W."/>
            <person name="Aquadro C.F."/>
            <person name="Ardell D.H."/>
            <person name="Arguello R."/>
            <person name="Artieri C.G."/>
            <person name="Barbash D.A."/>
            <person name="Barker D."/>
            <person name="Barsanti P."/>
            <person name="Batterham P."/>
            <person name="Batzoglou S."/>
            <person name="Begun D."/>
            <person name="Bhutkar A."/>
            <person name="Blanco E."/>
            <person name="Bosak S.A."/>
            <person name="Bradley R.K."/>
            <person name="Brand A.D."/>
            <person name="Brent M.R."/>
            <person name="Brooks A.N."/>
            <person name="Brown R.H."/>
            <person name="Butlin R.K."/>
            <person name="Caggese C."/>
            <person name="Calvi B.R."/>
            <person name="Bernardo de Carvalho A."/>
            <person name="Caspi A."/>
            <person name="Castrezana S."/>
            <person name="Celniker S.E."/>
            <person name="Chang J.L."/>
            <person name="Chapple C."/>
            <person name="Chatterji S."/>
            <person name="Chinwalla A."/>
            <person name="Civetta A."/>
            <person name="Clifton S.W."/>
            <person name="Comeron J.M."/>
            <person name="Costello J.C."/>
            <person name="Coyne J.A."/>
            <person name="Daub J."/>
            <person name="David R.G."/>
            <person name="Delcher A.L."/>
            <person name="Delehaunty K."/>
            <person name="Do C.B."/>
            <person name="Ebling H."/>
            <person name="Edwards K."/>
            <person name="Eickbush T."/>
            <person name="Evans J.D."/>
            <person name="Filipski A."/>
            <person name="Findeiss S."/>
            <person name="Freyhult E."/>
            <person name="Fulton L."/>
            <person name="Fulton R."/>
            <person name="Garcia A.C."/>
            <person name="Gardiner A."/>
            <person name="Garfield D.A."/>
            <person name="Garvin B.E."/>
            <person name="Gibson G."/>
            <person name="Gilbert D."/>
            <person name="Gnerre S."/>
            <person name="Godfrey J."/>
            <person name="Good R."/>
            <person name="Gotea V."/>
            <person name="Gravely B."/>
            <person name="Greenberg A.J."/>
            <person name="Griffiths-Jones S."/>
            <person name="Gross S."/>
            <person name="Guigo R."/>
            <person name="Gustafson E.A."/>
            <person name="Haerty W."/>
            <person name="Hahn M.W."/>
            <person name="Halligan D.L."/>
            <person name="Halpern A.L."/>
            <person name="Halter G.M."/>
            <person name="Han M.V."/>
            <person name="Heger A."/>
            <person name="Hillier L."/>
            <person name="Hinrichs A.S."/>
            <person name="Holmes I."/>
            <person name="Hoskins R.A."/>
            <person name="Hubisz M.J."/>
            <person name="Hultmark D."/>
            <person name="Huntley M.A."/>
            <person name="Jaffe D.B."/>
            <person name="Jagadeeshan S."/>
            <person name="Jeck W.R."/>
            <person name="Johnson J."/>
            <person name="Jones C.D."/>
            <person name="Jordan W.C."/>
            <person name="Karpen G.H."/>
            <person name="Kataoka E."/>
            <person name="Keightley P.D."/>
            <person name="Kheradpour P."/>
            <person name="Kirkness E.F."/>
            <person name="Koerich L.B."/>
            <person name="Kristiansen K."/>
            <person name="Kudrna D."/>
            <person name="Kulathinal R.J."/>
            <person name="Kumar S."/>
            <person name="Kwok R."/>
            <person name="Lander E."/>
            <person name="Langley C.H."/>
            <person name="Lapoint R."/>
            <person name="Lazzaro B.P."/>
            <person name="Lee S.J."/>
            <person name="Levesque L."/>
            <person name="Li R."/>
            <person name="Lin C.F."/>
            <person name="Lin M.F."/>
            <person name="Lindblad-Toh K."/>
            <person name="Llopart A."/>
            <person name="Long M."/>
            <person name="Low L."/>
            <person name="Lozovsky E."/>
            <person name="Lu J."/>
            <person name="Luo M."/>
            <person name="Machado C.A."/>
            <person name="Makalowski W."/>
            <person name="Marzo M."/>
            <person name="Matsuda M."/>
            <person name="Matzkin L."/>
            <person name="McAllister B."/>
            <person name="McBride C.S."/>
            <person name="McKernan B."/>
            <person name="McKernan K."/>
            <person name="Mendez-Lago M."/>
            <person name="Minx P."/>
            <person name="Mollenhauer M.U."/>
            <person name="Montooth K."/>
            <person name="Mount S.M."/>
            <person name="Mu X."/>
            <person name="Myers E."/>
            <person name="Negre B."/>
            <person name="Newfeld S."/>
            <person name="Nielsen R."/>
            <person name="Noor M.A."/>
            <person name="O'Grady P."/>
            <person name="Pachter L."/>
            <person name="Papaceit M."/>
            <person name="Parisi M.J."/>
            <person name="Parisi M."/>
            <person name="Parts L."/>
            <person name="Pedersen J.S."/>
            <person name="Pesole G."/>
            <person name="Phillippy A.M."/>
            <person name="Ponting C.P."/>
            <person name="Pop M."/>
            <person name="Porcelli D."/>
            <person name="Powell J.R."/>
            <person name="Prohaska S."/>
            <person name="Pruitt K."/>
            <person name="Puig M."/>
            <person name="Quesneville H."/>
            <person name="Ram K.R."/>
            <person name="Rand D."/>
            <person name="Rasmussen M.D."/>
            <person name="Reed L.K."/>
            <person name="Reenan R."/>
            <person name="Reily A."/>
            <person name="Remington K.A."/>
            <person name="Rieger T.T."/>
            <person name="Ritchie M.G."/>
            <person name="Robin C."/>
            <person name="Rogers Y.H."/>
            <person name="Rohde C."/>
            <person name="Rozas J."/>
            <person name="Rubenfield M.J."/>
            <person name="Ruiz A."/>
            <person name="Russo S."/>
            <person name="Salzberg S.L."/>
            <person name="Sanchez-Gracia A."/>
            <person name="Saranga D.J."/>
            <person name="Sato H."/>
            <person name="Schaeffer S.W."/>
            <person name="Schatz M.C."/>
            <person name="Schlenke T."/>
            <person name="Schwartz R."/>
            <person name="Segarra C."/>
            <person name="Singh R.S."/>
            <person name="Sirot L."/>
            <person name="Sirota M."/>
            <person name="Sisneros N.B."/>
            <person name="Smith C.D."/>
            <person name="Smith T.F."/>
            <person name="Spieth J."/>
            <person name="Stage D.E."/>
            <person name="Stark A."/>
            <person name="Stephan W."/>
            <person name="Strausberg R.L."/>
            <person name="Strempel S."/>
            <person name="Sturgill D."/>
            <person name="Sutton G."/>
            <person name="Sutton G.G."/>
            <person name="Tao W."/>
            <person name="Teichmann S."/>
            <person name="Tobari Y.N."/>
            <person name="Tomimura Y."/>
            <person name="Tsolas J.M."/>
            <person name="Valente V.L."/>
            <person name="Venter E."/>
            <person name="Venter J.C."/>
            <person name="Vicario S."/>
            <person name="Vieira F.G."/>
            <person name="Vilella A.J."/>
            <person name="Villasante A."/>
            <person name="Walenz B."/>
            <person name="Wang J."/>
            <person name="Wasserman M."/>
            <person name="Watts T."/>
            <person name="Wilson D."/>
            <person name="Wilson R.K."/>
            <person name="Wing R.A."/>
            <person name="Wolfner M.F."/>
            <person name="Wong A."/>
            <person name="Wong G.K."/>
            <person name="Wu C.I."/>
            <person name="Wu G."/>
            <person name="Yamamoto D."/>
            <person name="Yang H.P."/>
            <person name="Yang S.P."/>
            <person name="Yorke J.A."/>
            <person name="Yoshida K."/>
            <person name="Zdobnov E."/>
            <person name="Zhang P."/>
            <person name="Zhang Y."/>
            <person name="Zimin A.V."/>
            <person name="Baldwin J."/>
            <person name="Abdouelleil A."/>
            <person name="Abdulkadir J."/>
            <person name="Abebe A."/>
            <person name="Abera B."/>
            <person name="Abreu J."/>
            <person name="Acer S.C."/>
            <person name="Aftuck L."/>
            <person name="Alexander A."/>
            <person name="An P."/>
            <person name="Anderson E."/>
            <person name="Anderson S."/>
            <person name="Arachi H."/>
            <person name="Azer M."/>
            <person name="Bachantsang P."/>
            <person name="Barry A."/>
            <person name="Bayul T."/>
            <person name="Berlin A."/>
            <person name="Bessette D."/>
            <person name="Bloom T."/>
            <person name="Blye J."/>
            <person name="Boguslavskiy L."/>
            <person name="Bonnet C."/>
            <person name="Boukhgalter B."/>
            <person name="Bourzgui I."/>
            <person name="Brown A."/>
            <person name="Cahill P."/>
            <person name="Channer S."/>
            <person name="Cheshatsang Y."/>
            <person name="Chuda L."/>
            <person name="Citroen M."/>
            <person name="Collymore A."/>
            <person name="Cooke P."/>
            <person name="Costello M."/>
            <person name="D'Aco K."/>
            <person name="Daza R."/>
            <person name="De Haan G."/>
            <person name="DeGray S."/>
            <person name="DeMaso C."/>
            <person name="Dhargay N."/>
            <person name="Dooley K."/>
            <person name="Dooley E."/>
            <person name="Doricent M."/>
            <person name="Dorje P."/>
            <person name="Dorjee K."/>
            <person name="Dupes A."/>
            <person name="Elong R."/>
            <person name="Falk J."/>
            <person name="Farina A."/>
            <person name="Faro S."/>
            <person name="Ferguson D."/>
            <person name="Fisher S."/>
            <person name="Foley C.D."/>
            <person name="Franke A."/>
            <person name="Friedrich D."/>
            <person name="Gadbois L."/>
            <person name="Gearin G."/>
            <person name="Gearin C.R."/>
            <person name="Giannoukos G."/>
            <person name="Goode T."/>
            <person name="Graham J."/>
            <person name="Grandbois E."/>
            <person name="Grewal S."/>
            <person name="Gyaltsen K."/>
            <person name="Hafez N."/>
            <person name="Hagos B."/>
            <person name="Hall J."/>
            <person name="Henson C."/>
            <person name="Hollinger A."/>
            <person name="Honan T."/>
            <person name="Huard M.D."/>
            <person name="Hughes L."/>
            <person name="Hurhula B."/>
            <person name="Husby M.E."/>
            <person name="Kamat A."/>
            <person name="Kanga B."/>
            <person name="Kashin S."/>
            <person name="Khazanovich D."/>
            <person name="Kisner P."/>
            <person name="Lance K."/>
            <person name="Lara M."/>
            <person name="Lee W."/>
            <person name="Lennon N."/>
            <person name="Letendre F."/>
            <person name="LeVine R."/>
            <person name="Lipovsky A."/>
            <person name="Liu X."/>
            <person name="Liu J."/>
            <person name="Liu S."/>
            <person name="Lokyitsang T."/>
            <person name="Lokyitsang Y."/>
            <person name="Lubonja R."/>
            <person name="Lui A."/>
            <person name="MacDonald P."/>
            <person name="Magnisalis V."/>
            <person name="Maru K."/>
            <person name="Matthews C."/>
            <person name="McCusker W."/>
            <person name="McDonough S."/>
            <person name="Mehta T."/>
            <person name="Meldrim J."/>
            <person name="Meneus L."/>
            <person name="Mihai O."/>
            <person name="Mihalev A."/>
            <person name="Mihova T."/>
            <person name="Mittelman R."/>
            <person name="Mlenga V."/>
            <person name="Montmayeur A."/>
            <person name="Mulrain L."/>
            <person name="Navidi A."/>
            <person name="Naylor J."/>
            <person name="Negash T."/>
            <person name="Nguyen T."/>
            <person name="Nguyen N."/>
            <person name="Nicol R."/>
            <person name="Norbu C."/>
            <person name="Norbu N."/>
            <person name="Novod N."/>
            <person name="O'Neill B."/>
            <person name="Osman S."/>
            <person name="Markiewicz E."/>
            <person name="Oyono O.L."/>
            <person name="Patti C."/>
            <person name="Phunkhang P."/>
            <person name="Pierre F."/>
            <person name="Priest M."/>
            <person name="Raghuraman S."/>
            <person name="Rege F."/>
            <person name="Reyes R."/>
            <person name="Rise C."/>
            <person name="Rogov P."/>
            <person name="Ross K."/>
            <person name="Ryan E."/>
            <person name="Settipalli S."/>
            <person name="Shea T."/>
            <person name="Sherpa N."/>
            <person name="Shi L."/>
            <person name="Shih D."/>
            <person name="Sparrow T."/>
            <person name="Spaulding J."/>
            <person name="Stalker J."/>
            <person name="Stange-Thomann N."/>
            <person name="Stavropoulos S."/>
            <person name="Stone C."/>
            <person name="Strader C."/>
            <person name="Tesfaye S."/>
            <person name="Thomson T."/>
            <person name="Thoulutsang Y."/>
            <person name="Thoulutsang D."/>
            <person name="Topham K."/>
            <person name="Topping I."/>
            <person name="Tsamla T."/>
            <person name="Vassiliev H."/>
            <person name="Vo A."/>
            <person name="Wangchuk T."/>
            <person name="Wangdi T."/>
            <person name="Weiand M."/>
            <person name="Wilkinson J."/>
            <person name="Wilson A."/>
            <person name="Yadav S."/>
            <person name="Young G."/>
            <person name="Yu Q."/>
            <person name="Zembek L."/>
            <person name="Zhong D."/>
            <person name="Zimmer A."/>
            <person name="Zwirko Z."/>
            <person name="Jaffe D.B."/>
            <person name="Alvarez P."/>
            <person name="Brockman W."/>
            <person name="Butler J."/>
            <person name="Chin C."/>
            <person name="Gnerre S."/>
            <person name="Grabherr M."/>
            <person name="Kleber M."/>
            <person name="Mauceli E."/>
            <person name="MacCallum I."/>
        </authorList>
    </citation>
    <scope>NUCLEOTIDE SEQUENCE [LARGE SCALE GENOMIC DNA]</scope>
    <source>
        <strain evidence="7">Tucson 14030-0811.24</strain>
    </source>
</reference>
<feature type="domain" description="Caspase family p10" evidence="4">
    <location>
        <begin position="438"/>
        <end position="515"/>
    </location>
</feature>
<protein>
    <submittedName>
        <fullName evidence="6">Uncharacterized protein</fullName>
        <ecNumber evidence="6">3.4.22.-</ecNumber>
    </submittedName>
</protein>
<dbReference type="Proteomes" id="UP000007798">
    <property type="component" value="Unassembled WGS sequence"/>
</dbReference>
<dbReference type="InterPro" id="IPR052039">
    <property type="entry name" value="Caspase-related_regulators"/>
</dbReference>
<evidence type="ECO:0000259" key="5">
    <source>
        <dbReference type="PROSITE" id="PS50208"/>
    </source>
</evidence>
<dbReference type="InterPro" id="IPR001309">
    <property type="entry name" value="Pept_C14_p20"/>
</dbReference>
<dbReference type="PROSITE" id="PS50208">
    <property type="entry name" value="CASPASE_P20"/>
    <property type="match status" value="1"/>
</dbReference>
<evidence type="ECO:0000256" key="1">
    <source>
        <dbReference type="ARBA" id="ARBA00010134"/>
    </source>
</evidence>
<name>B4N271_DROWI</name>
<dbReference type="PANTHER" id="PTHR22576:SF41">
    <property type="entry name" value="CASPASE 14, APOPTOSIS-RELATED CYSTEINE PEPTIDASE"/>
    <property type="match status" value="1"/>
</dbReference>
<sequence>MTFPLKNFLIHMRSIDVLDLPYLERDLNFNQKVSLAFLLFGDQFSNGAYILQKLLALARHHEIERRQHDSDILSQYAKTNPEFWREHLIESLCIIQARRVLRKLGFNWAELRAHYLPQIIEITLHIHPLLKALYVICEQLTEHQSGRLVLDITDMLARRLGPNNMGDPFRFYDFKYLEIFLLDWICRRFLQLGDINAKGSNVEILIEYFKSKDMSVQAKLLIDTINANAGNTPEDSKPSAPPPPPVVKCEKDTAEDNKERQDIPKTQLPTSDLTPALHLTSRNAGIALIINQQSFHQNVDESLKHLLPFKTLRSRMGTDVDKQKLDNVFSSLGYQVEAHDNKDHLEMISLIRHACERSMLPDSLIVCILSHGFEGAVYATNSIPLKIIDIENIICANDNLKDKPKFLIIQACQQKDTMNNGKMFEMETRINLPNQHINMLLAMSTVPGFSAQRHTVQGSWFIQCLCEAIEQHGDSKHVGDILTIMINKVSQKCGNKGETMVPKISGSLKESVFLPRRQIK</sequence>
<keyword evidence="7" id="KW-1185">Reference proteome</keyword>
<dbReference type="STRING" id="7260.B4N271"/>
<dbReference type="Pfam" id="PF23725">
    <property type="entry name" value="Dredd_N"/>
    <property type="match status" value="1"/>
</dbReference>
<accession>B4N271</accession>
<dbReference type="Pfam" id="PF23724">
    <property type="entry name" value="Dredd_2nd"/>
    <property type="match status" value="1"/>
</dbReference>
<dbReference type="GO" id="GO:0004197">
    <property type="term" value="F:cysteine-type endopeptidase activity"/>
    <property type="evidence" value="ECO:0007669"/>
    <property type="project" value="InterPro"/>
</dbReference>
<dbReference type="InterPro" id="IPR015917">
    <property type="entry name" value="Pept_C14A"/>
</dbReference>
<dbReference type="OrthoDB" id="6044770at2759"/>
<feature type="domain" description="Caspase family p20" evidence="5">
    <location>
        <begin position="283"/>
        <end position="416"/>
    </location>
</feature>
<dbReference type="HOGENOM" id="CLU_036904_4_2_1"/>
<evidence type="ECO:0000256" key="2">
    <source>
        <dbReference type="RuleBase" id="RU003971"/>
    </source>
</evidence>